<dbReference type="AlphaFoldDB" id="A0A388TH94"/>
<name>A0A388TH94_9BACT</name>
<gene>
    <name evidence="1" type="ORF">NO2_1034</name>
</gene>
<evidence type="ECO:0000313" key="1">
    <source>
        <dbReference type="EMBL" id="GBR76497.1"/>
    </source>
</evidence>
<dbReference type="EMBL" id="BGZO01000030">
    <property type="protein sequence ID" value="GBR76497.1"/>
    <property type="molecule type" value="Genomic_DNA"/>
</dbReference>
<protein>
    <submittedName>
        <fullName evidence="1">Uncharacterized protein</fullName>
    </submittedName>
</protein>
<comment type="caution">
    <text evidence="1">The sequence shown here is derived from an EMBL/GenBank/DDBJ whole genome shotgun (WGS) entry which is preliminary data.</text>
</comment>
<accession>A0A388TH94</accession>
<reference evidence="1 2" key="1">
    <citation type="journal article" date="2019" name="ISME J.">
        <title>Genome analyses of uncultured TG2/ZB3 bacteria in 'Margulisbacteria' specifically attached to ectosymbiotic spirochetes of protists in the termite gut.</title>
        <authorList>
            <person name="Utami Y.D."/>
            <person name="Kuwahara H."/>
            <person name="Igai K."/>
            <person name="Murakami T."/>
            <person name="Sugaya K."/>
            <person name="Morikawa T."/>
            <person name="Nagura Y."/>
            <person name="Yuki M."/>
            <person name="Deevong P."/>
            <person name="Inoue T."/>
            <person name="Kihara K."/>
            <person name="Lo N."/>
            <person name="Yamada A."/>
            <person name="Ohkuma M."/>
            <person name="Hongoh Y."/>
        </authorList>
    </citation>
    <scope>NUCLEOTIDE SEQUENCE [LARGE SCALE GENOMIC DNA]</scope>
    <source>
        <strain evidence="1">NkOx7-02</strain>
    </source>
</reference>
<dbReference type="Proteomes" id="UP000275925">
    <property type="component" value="Unassembled WGS sequence"/>
</dbReference>
<evidence type="ECO:0000313" key="2">
    <source>
        <dbReference type="Proteomes" id="UP000275925"/>
    </source>
</evidence>
<keyword evidence="2" id="KW-1185">Reference proteome</keyword>
<sequence>MGLARLSTILDKYEQKFCELCSPKALCTVTISNKPKDRLINFDKVKNSYFSYTSRKPKSCDGLKINNALLFFELKQDVYFKNHSLLDLHTEFSNKINESVEVLLKVFQTENFNQQEIAKIKSIGEIKYYIVPNMVSPAKKLSIRTSIIKFTNSYSTNQNYRALYGTQKGFTTKLFVRNCNNLGNIS</sequence>
<organism evidence="1 2">
    <name type="scientific">Candidatus Termititenax persephonae</name>
    <dbReference type="NCBI Taxonomy" id="2218525"/>
    <lineage>
        <taxon>Bacteria</taxon>
        <taxon>Bacillati</taxon>
        <taxon>Candidatus Margulisiibacteriota</taxon>
        <taxon>Candidatus Termititenacia</taxon>
        <taxon>Candidatus Termititenacales</taxon>
        <taxon>Candidatus Termititenacaceae</taxon>
        <taxon>Candidatus Termititenax</taxon>
    </lineage>
</organism>
<proteinExistence type="predicted"/>